<keyword evidence="3" id="KW-1185">Reference proteome</keyword>
<dbReference type="Proteomes" id="UP000285060">
    <property type="component" value="Unassembled WGS sequence"/>
</dbReference>
<feature type="compositionally biased region" description="Basic and acidic residues" evidence="1">
    <location>
        <begin position="107"/>
        <end position="128"/>
    </location>
</feature>
<feature type="compositionally biased region" description="Low complexity" evidence="1">
    <location>
        <begin position="97"/>
        <end position="106"/>
    </location>
</feature>
<sequence length="136" mass="15217">MQNRIEPHQMQGLPTYASRREVVVAPLHHPLAPNAPQDDANDNQLSQNDEDECDDDDDVETAVSAQDIVEELSVAMYTLRHRLNLDAREKHEKDAMDAAQKSAKAKAAADAELAKQRAEQAQRDEANARVRVKHGR</sequence>
<accession>A0A418AZA3</accession>
<protein>
    <submittedName>
        <fullName evidence="2">Uncharacterized protein</fullName>
    </submittedName>
</protein>
<feature type="compositionally biased region" description="Low complexity" evidence="1">
    <location>
        <begin position="25"/>
        <end position="36"/>
    </location>
</feature>
<feature type="region of interest" description="Disordered" evidence="1">
    <location>
        <begin position="25"/>
        <end position="59"/>
    </location>
</feature>
<gene>
    <name evidence="2" type="ORF">DYB32_003846</name>
</gene>
<name>A0A418AZA3_9STRA</name>
<evidence type="ECO:0000256" key="1">
    <source>
        <dbReference type="SAM" id="MobiDB-lite"/>
    </source>
</evidence>
<evidence type="ECO:0000313" key="2">
    <source>
        <dbReference type="EMBL" id="RHY31002.1"/>
    </source>
</evidence>
<organism evidence="2 3">
    <name type="scientific">Aphanomyces invadans</name>
    <dbReference type="NCBI Taxonomy" id="157072"/>
    <lineage>
        <taxon>Eukaryota</taxon>
        <taxon>Sar</taxon>
        <taxon>Stramenopiles</taxon>
        <taxon>Oomycota</taxon>
        <taxon>Saprolegniomycetes</taxon>
        <taxon>Saprolegniales</taxon>
        <taxon>Verrucalvaceae</taxon>
        <taxon>Aphanomyces</taxon>
    </lineage>
</organism>
<reference evidence="2 3" key="1">
    <citation type="submission" date="2018-08" db="EMBL/GenBank/DDBJ databases">
        <title>Aphanomyces genome sequencing and annotation.</title>
        <authorList>
            <person name="Minardi D."/>
            <person name="Oidtmann B."/>
            <person name="Van Der Giezen M."/>
            <person name="Studholme D.J."/>
        </authorList>
    </citation>
    <scope>NUCLEOTIDE SEQUENCE [LARGE SCALE GENOMIC DNA]</scope>
    <source>
        <strain evidence="2 3">NJM0002</strain>
    </source>
</reference>
<dbReference type="EMBL" id="QUSY01000254">
    <property type="protein sequence ID" value="RHY31002.1"/>
    <property type="molecule type" value="Genomic_DNA"/>
</dbReference>
<proteinExistence type="predicted"/>
<evidence type="ECO:0000313" key="3">
    <source>
        <dbReference type="Proteomes" id="UP000285060"/>
    </source>
</evidence>
<feature type="compositionally biased region" description="Acidic residues" evidence="1">
    <location>
        <begin position="48"/>
        <end position="59"/>
    </location>
</feature>
<feature type="region of interest" description="Disordered" evidence="1">
    <location>
        <begin position="90"/>
        <end position="136"/>
    </location>
</feature>
<dbReference type="AlphaFoldDB" id="A0A418AZA3"/>
<comment type="caution">
    <text evidence="2">The sequence shown here is derived from an EMBL/GenBank/DDBJ whole genome shotgun (WGS) entry which is preliminary data.</text>
</comment>